<proteinExistence type="predicted"/>
<dbReference type="InParanoid" id="A0A0C3FHJ5"/>
<dbReference type="Proteomes" id="UP000054166">
    <property type="component" value="Unassembled WGS sequence"/>
</dbReference>
<dbReference type="HOGENOM" id="CLU_1031019_0_0_1"/>
<gene>
    <name evidence="1" type="ORF">PILCRDRAFT_6746</name>
</gene>
<reference evidence="1 2" key="1">
    <citation type="submission" date="2014-04" db="EMBL/GenBank/DDBJ databases">
        <authorList>
            <consortium name="DOE Joint Genome Institute"/>
            <person name="Kuo A."/>
            <person name="Tarkka M."/>
            <person name="Buscot F."/>
            <person name="Kohler A."/>
            <person name="Nagy L.G."/>
            <person name="Floudas D."/>
            <person name="Copeland A."/>
            <person name="Barry K.W."/>
            <person name="Cichocki N."/>
            <person name="Veneault-Fourrey C."/>
            <person name="LaButti K."/>
            <person name="Lindquist E.A."/>
            <person name="Lipzen A."/>
            <person name="Lundell T."/>
            <person name="Morin E."/>
            <person name="Murat C."/>
            <person name="Sun H."/>
            <person name="Tunlid A."/>
            <person name="Henrissat B."/>
            <person name="Grigoriev I.V."/>
            <person name="Hibbett D.S."/>
            <person name="Martin F."/>
            <person name="Nordberg H.P."/>
            <person name="Cantor M.N."/>
            <person name="Hua S.X."/>
        </authorList>
    </citation>
    <scope>NUCLEOTIDE SEQUENCE [LARGE SCALE GENOMIC DNA]</scope>
    <source>
        <strain evidence="1 2">F 1598</strain>
    </source>
</reference>
<dbReference type="EMBL" id="KN832989">
    <property type="protein sequence ID" value="KIM83865.1"/>
    <property type="molecule type" value="Genomic_DNA"/>
</dbReference>
<accession>A0A0C3FHJ5</accession>
<organism evidence="1 2">
    <name type="scientific">Piloderma croceum (strain F 1598)</name>
    <dbReference type="NCBI Taxonomy" id="765440"/>
    <lineage>
        <taxon>Eukaryota</taxon>
        <taxon>Fungi</taxon>
        <taxon>Dikarya</taxon>
        <taxon>Basidiomycota</taxon>
        <taxon>Agaricomycotina</taxon>
        <taxon>Agaricomycetes</taxon>
        <taxon>Agaricomycetidae</taxon>
        <taxon>Atheliales</taxon>
        <taxon>Atheliaceae</taxon>
        <taxon>Piloderma</taxon>
    </lineage>
</organism>
<sequence length="270" mass="30250">MVIVDGMHTLFERVVSYHCCTILGINHAKSEEQIVTPAQLVSAKTLLASNPSQNKLKTLTVAILKALCAERGVDILFLPNRKHMKKAHILDQLLQPQPPNMVDPPNMTNPPNTTIASTLVGNTILMQDVIGSSYIDEDAQEVASQGQLKEVRDDCLTKHELERLWADLKSINRPSWYQGPPSNLGKAGHGKLKADQWRSLVEFDLPVSLAQIWGSRTASSSDDERTKWRQKLVQSTMFLAMAIRWGTSHVTSKTHADKYTEYMWAYLNSS</sequence>
<name>A0A0C3FHJ5_PILCF</name>
<evidence type="ECO:0000313" key="2">
    <source>
        <dbReference type="Proteomes" id="UP000054166"/>
    </source>
</evidence>
<dbReference type="OrthoDB" id="3269001at2759"/>
<reference evidence="2" key="2">
    <citation type="submission" date="2015-01" db="EMBL/GenBank/DDBJ databases">
        <title>Evolutionary Origins and Diversification of the Mycorrhizal Mutualists.</title>
        <authorList>
            <consortium name="DOE Joint Genome Institute"/>
            <consortium name="Mycorrhizal Genomics Consortium"/>
            <person name="Kohler A."/>
            <person name="Kuo A."/>
            <person name="Nagy L.G."/>
            <person name="Floudas D."/>
            <person name="Copeland A."/>
            <person name="Barry K.W."/>
            <person name="Cichocki N."/>
            <person name="Veneault-Fourrey C."/>
            <person name="LaButti K."/>
            <person name="Lindquist E.A."/>
            <person name="Lipzen A."/>
            <person name="Lundell T."/>
            <person name="Morin E."/>
            <person name="Murat C."/>
            <person name="Riley R."/>
            <person name="Ohm R."/>
            <person name="Sun H."/>
            <person name="Tunlid A."/>
            <person name="Henrissat B."/>
            <person name="Grigoriev I.V."/>
            <person name="Hibbett D.S."/>
            <person name="Martin F."/>
        </authorList>
    </citation>
    <scope>NUCLEOTIDE SEQUENCE [LARGE SCALE GENOMIC DNA]</scope>
    <source>
        <strain evidence="2">F 1598</strain>
    </source>
</reference>
<keyword evidence="2" id="KW-1185">Reference proteome</keyword>
<dbReference type="AlphaFoldDB" id="A0A0C3FHJ5"/>
<evidence type="ECO:0000313" key="1">
    <source>
        <dbReference type="EMBL" id="KIM83865.1"/>
    </source>
</evidence>
<protein>
    <submittedName>
        <fullName evidence="1">Uncharacterized protein</fullName>
    </submittedName>
</protein>